<dbReference type="Proteomes" id="UP000266861">
    <property type="component" value="Unassembled WGS sequence"/>
</dbReference>
<sequence length="132" mass="15046">MEESTKCEAENVELKAKIIKLEQTTEENTELKDRITKLEQKQTQAITNKQEPSPTKDISSLIESHSDEEKGITSDPLPEIEYSSTQSESLTEPKTSTTSLTQDIIHDDSAEILDFVKTIHKERISNEIRERN</sequence>
<feature type="region of interest" description="Disordered" evidence="1">
    <location>
        <begin position="42"/>
        <end position="102"/>
    </location>
</feature>
<feature type="compositionally biased region" description="Polar residues" evidence="1">
    <location>
        <begin position="82"/>
        <end position="102"/>
    </location>
</feature>
<keyword evidence="3" id="KW-1185">Reference proteome</keyword>
<evidence type="ECO:0000256" key="1">
    <source>
        <dbReference type="SAM" id="MobiDB-lite"/>
    </source>
</evidence>
<name>A0A397JMX8_9GLOM</name>
<feature type="compositionally biased region" description="Polar residues" evidence="1">
    <location>
        <begin position="42"/>
        <end position="63"/>
    </location>
</feature>
<organism evidence="2 3">
    <name type="scientific">Diversispora epigaea</name>
    <dbReference type="NCBI Taxonomy" id="1348612"/>
    <lineage>
        <taxon>Eukaryota</taxon>
        <taxon>Fungi</taxon>
        <taxon>Fungi incertae sedis</taxon>
        <taxon>Mucoromycota</taxon>
        <taxon>Glomeromycotina</taxon>
        <taxon>Glomeromycetes</taxon>
        <taxon>Diversisporales</taxon>
        <taxon>Diversisporaceae</taxon>
        <taxon>Diversispora</taxon>
    </lineage>
</organism>
<reference evidence="2 3" key="1">
    <citation type="submission" date="2018-08" db="EMBL/GenBank/DDBJ databases">
        <title>Genome and evolution of the arbuscular mycorrhizal fungus Diversispora epigaea (formerly Glomus versiforme) and its bacterial endosymbionts.</title>
        <authorList>
            <person name="Sun X."/>
            <person name="Fei Z."/>
            <person name="Harrison M."/>
        </authorList>
    </citation>
    <scope>NUCLEOTIDE SEQUENCE [LARGE SCALE GENOMIC DNA]</scope>
    <source>
        <strain evidence="2 3">IT104</strain>
    </source>
</reference>
<dbReference type="OrthoDB" id="2439280at2759"/>
<protein>
    <submittedName>
        <fullName evidence="2">Uncharacterized protein</fullName>
    </submittedName>
</protein>
<evidence type="ECO:0000313" key="3">
    <source>
        <dbReference type="Proteomes" id="UP000266861"/>
    </source>
</evidence>
<dbReference type="AlphaFoldDB" id="A0A397JMX8"/>
<proteinExistence type="predicted"/>
<dbReference type="EMBL" id="PQFF01000010">
    <property type="protein sequence ID" value="RHZ89709.1"/>
    <property type="molecule type" value="Genomic_DNA"/>
</dbReference>
<accession>A0A397JMX8</accession>
<evidence type="ECO:0000313" key="2">
    <source>
        <dbReference type="EMBL" id="RHZ89709.1"/>
    </source>
</evidence>
<comment type="caution">
    <text evidence="2">The sequence shown here is derived from an EMBL/GenBank/DDBJ whole genome shotgun (WGS) entry which is preliminary data.</text>
</comment>
<gene>
    <name evidence="2" type="ORF">Glove_12g22</name>
</gene>